<sequence length="77" mass="7929">MPVAEGGGQRAGGGAIQLNALRAQYKGKKVKLKSGGPEMTVNEILPGPFGAVLACAWFNGTDLSKDTFSPEAIELAP</sequence>
<comment type="caution">
    <text evidence="1">The sequence shown here is derived from an EMBL/GenBank/DDBJ whole genome shotgun (WGS) entry which is preliminary data.</text>
</comment>
<gene>
    <name evidence="1" type="ORF">PQR00_08735</name>
</gene>
<dbReference type="RefSeq" id="WP_408128308.1">
    <property type="nucleotide sequence ID" value="NZ_JAQQDH010000002.1"/>
</dbReference>
<proteinExistence type="predicted"/>
<evidence type="ECO:0000313" key="2">
    <source>
        <dbReference type="Proteomes" id="UP001629288"/>
    </source>
</evidence>
<evidence type="ECO:0000313" key="1">
    <source>
        <dbReference type="EMBL" id="MFM0443670.1"/>
    </source>
</evidence>
<dbReference type="Proteomes" id="UP001629288">
    <property type="component" value="Unassembled WGS sequence"/>
</dbReference>
<organism evidence="1 2">
    <name type="scientific">Paraburkholderia strydomiana</name>
    <dbReference type="NCBI Taxonomy" id="1245417"/>
    <lineage>
        <taxon>Bacteria</taxon>
        <taxon>Pseudomonadati</taxon>
        <taxon>Pseudomonadota</taxon>
        <taxon>Betaproteobacteria</taxon>
        <taxon>Burkholderiales</taxon>
        <taxon>Burkholderiaceae</taxon>
        <taxon>Paraburkholderia</taxon>
    </lineage>
</organism>
<dbReference type="InterPro" id="IPR019226">
    <property type="entry name" value="DUF2158"/>
</dbReference>
<name>A0ABW9C1G9_9BURK</name>
<accession>A0ABW9C1G9</accession>
<dbReference type="EMBL" id="JAQQDH010000002">
    <property type="protein sequence ID" value="MFM0443670.1"/>
    <property type="molecule type" value="Genomic_DNA"/>
</dbReference>
<keyword evidence="2" id="KW-1185">Reference proteome</keyword>
<dbReference type="Pfam" id="PF09926">
    <property type="entry name" value="DUF2158"/>
    <property type="match status" value="1"/>
</dbReference>
<protein>
    <submittedName>
        <fullName evidence="1">DUF2158 domain-containing protein</fullName>
    </submittedName>
</protein>
<reference evidence="1 2" key="1">
    <citation type="journal article" date="2024" name="Chem. Sci.">
        <title>Discovery of megapolipeptins by genome mining of a Burkholderiales bacteria collection.</title>
        <authorList>
            <person name="Paulo B.S."/>
            <person name="Recchia M.J.J."/>
            <person name="Lee S."/>
            <person name="Fergusson C.H."/>
            <person name="Romanowski S.B."/>
            <person name="Hernandez A."/>
            <person name="Krull N."/>
            <person name="Liu D.Y."/>
            <person name="Cavanagh H."/>
            <person name="Bos A."/>
            <person name="Gray C.A."/>
            <person name="Murphy B.T."/>
            <person name="Linington R.G."/>
            <person name="Eustaquio A.S."/>
        </authorList>
    </citation>
    <scope>NUCLEOTIDE SEQUENCE [LARGE SCALE GENOMIC DNA]</scope>
    <source>
        <strain evidence="1 2">RL17-379-BIB-C</strain>
    </source>
</reference>